<protein>
    <recommendedName>
        <fullName evidence="8">Lipoprotein</fullName>
    </recommendedName>
</protein>
<proteinExistence type="inferred from homology"/>
<comment type="subcellular location">
    <subcellularLocation>
        <location evidence="1">Cell outer membrane</location>
        <topology evidence="1">Lipid-anchor</topology>
    </subcellularLocation>
</comment>
<dbReference type="EMBL" id="CP059734">
    <property type="protein sequence ID" value="WDE08702.1"/>
    <property type="molecule type" value="Genomic_DNA"/>
</dbReference>
<dbReference type="PANTHER" id="PTHR30046:SF2">
    <property type="entry name" value="YOP PROTEINS TRANSLOCATION LIPOPROTEIN J"/>
    <property type="match status" value="1"/>
</dbReference>
<evidence type="ECO:0000256" key="3">
    <source>
        <dbReference type="ARBA" id="ARBA00022729"/>
    </source>
</evidence>
<keyword evidence="8" id="KW-0812">Transmembrane</keyword>
<dbReference type="PRINTS" id="PR01338">
    <property type="entry name" value="TYPE3OMKPROT"/>
</dbReference>
<dbReference type="Gene3D" id="3.30.70.1530">
    <property type="entry name" value="Hypothetical protein rpa1041"/>
    <property type="match status" value="1"/>
</dbReference>
<evidence type="ECO:0000256" key="1">
    <source>
        <dbReference type="ARBA" id="ARBA00004459"/>
    </source>
</evidence>
<keyword evidence="3 8" id="KW-0732">Signal</keyword>
<evidence type="ECO:0000256" key="6">
    <source>
        <dbReference type="ARBA" id="ARBA00023237"/>
    </source>
</evidence>
<name>A0AAE9ZDY6_9GAMM</name>
<evidence type="ECO:0000313" key="11">
    <source>
        <dbReference type="Proteomes" id="UP000032352"/>
    </source>
</evidence>
<organism evidence="10 11">
    <name type="scientific">Thalassomonas viridans</name>
    <dbReference type="NCBI Taxonomy" id="137584"/>
    <lineage>
        <taxon>Bacteria</taxon>
        <taxon>Pseudomonadati</taxon>
        <taxon>Pseudomonadota</taxon>
        <taxon>Gammaproteobacteria</taxon>
        <taxon>Alteromonadales</taxon>
        <taxon>Colwelliaceae</taxon>
        <taxon>Thalassomonas</taxon>
    </lineage>
</organism>
<dbReference type="NCBIfam" id="TIGR02544">
    <property type="entry name" value="III_secr_YscJ"/>
    <property type="match status" value="1"/>
</dbReference>
<sequence length="237" mass="26180">MSLLKHVTILLSCLLLCACKVELYTGIDEQQANEMVAILMNSGIAVEKIADKDQTATLMVEESDIPLAVSKLKAQGYPKGQFQSLGDIFVKDSMISSPMEERARYNFAMTQELEATLSLIDEVINARVHIVQPKIDDYGVKTGTPSASVFIKHTQGMGAEELVPKIKLLVAHAIQDLEYEAVDVALFEGQTPVKLVQKPTPWYLTPWLLAVWAALALLLLILIGLFIYKQSTSDKES</sequence>
<feature type="domain" description="Flagellar M-ring N-terminal" evidence="9">
    <location>
        <begin position="21"/>
        <end position="185"/>
    </location>
</feature>
<dbReference type="InterPro" id="IPR006182">
    <property type="entry name" value="FliF_N_dom"/>
</dbReference>
<dbReference type="AlphaFoldDB" id="A0AAE9ZDY6"/>
<dbReference type="Proteomes" id="UP000032352">
    <property type="component" value="Chromosome pTvir"/>
</dbReference>
<evidence type="ECO:0000256" key="5">
    <source>
        <dbReference type="ARBA" id="ARBA00023139"/>
    </source>
</evidence>
<evidence type="ECO:0000256" key="8">
    <source>
        <dbReference type="RuleBase" id="RU364102"/>
    </source>
</evidence>
<reference evidence="10 11" key="2">
    <citation type="journal article" date="2022" name="Mar. Drugs">
        <title>Bioassay-Guided Fractionation Leads to the Detection of Cholic Acid Generated by the Rare Thalassomonas sp.</title>
        <authorList>
            <person name="Pheiffer F."/>
            <person name="Schneider Y.K."/>
            <person name="Hansen E.H."/>
            <person name="Andersen J.H."/>
            <person name="Isaksson J."/>
            <person name="Busche T."/>
            <person name="R C."/>
            <person name="Kalinowski J."/>
            <person name="Zyl L.V."/>
            <person name="Trindade M."/>
        </authorList>
    </citation>
    <scope>NUCLEOTIDE SEQUENCE [LARGE SCALE GENOMIC DNA]</scope>
    <source>
        <strain evidence="10 11">XOM25</strain>
    </source>
</reference>
<evidence type="ECO:0000256" key="7">
    <source>
        <dbReference type="ARBA" id="ARBA00023288"/>
    </source>
</evidence>
<dbReference type="PROSITE" id="PS51257">
    <property type="entry name" value="PROKAR_LIPOPROTEIN"/>
    <property type="match status" value="1"/>
</dbReference>
<evidence type="ECO:0000256" key="2">
    <source>
        <dbReference type="ARBA" id="ARBA00009509"/>
    </source>
</evidence>
<evidence type="ECO:0000259" key="9">
    <source>
        <dbReference type="Pfam" id="PF01514"/>
    </source>
</evidence>
<keyword evidence="7 8" id="KW-0449">Lipoprotein</keyword>
<keyword evidence="8" id="KW-1133">Transmembrane helix</keyword>
<dbReference type="Pfam" id="PF01514">
    <property type="entry name" value="YscJ_FliF"/>
    <property type="match status" value="1"/>
</dbReference>
<dbReference type="RefSeq" id="WP_044842652.1">
    <property type="nucleotide sequence ID" value="NZ_CP059734.1"/>
</dbReference>
<keyword evidence="11" id="KW-1185">Reference proteome</keyword>
<dbReference type="InterPro" id="IPR045851">
    <property type="entry name" value="AMP-bd_C_sf"/>
</dbReference>
<feature type="transmembrane region" description="Helical" evidence="8">
    <location>
        <begin position="207"/>
        <end position="228"/>
    </location>
</feature>
<keyword evidence="6 8" id="KW-0998">Cell outer membrane</keyword>
<dbReference type="InterPro" id="IPR043427">
    <property type="entry name" value="YscJ/FliF"/>
</dbReference>
<dbReference type="PANTHER" id="PTHR30046">
    <property type="entry name" value="FLAGELLAR M-RING PROTEIN"/>
    <property type="match status" value="1"/>
</dbReference>
<dbReference type="InterPro" id="IPR003282">
    <property type="entry name" value="T3SS_SctJ"/>
</dbReference>
<reference evidence="10 11" key="1">
    <citation type="journal article" date="2015" name="Genome Announc.">
        <title>Draft Genome Sequences of Marine Isolates of Thalassomonas viridans and Thalassomonas actiniarum.</title>
        <authorList>
            <person name="Olonade I."/>
            <person name="van Zyl L.J."/>
            <person name="Trindade M."/>
        </authorList>
    </citation>
    <scope>NUCLEOTIDE SEQUENCE [LARGE SCALE GENOMIC DNA]</scope>
    <source>
        <strain evidence="10 11">XOM25</strain>
    </source>
</reference>
<comment type="similarity">
    <text evidence="2 8">Belongs to the YscJ lipoprotein family.</text>
</comment>
<evidence type="ECO:0000313" key="10">
    <source>
        <dbReference type="EMBL" id="WDE08702.1"/>
    </source>
</evidence>
<dbReference type="GO" id="GO:0009306">
    <property type="term" value="P:protein secretion"/>
    <property type="evidence" value="ECO:0007669"/>
    <property type="project" value="InterPro"/>
</dbReference>
<accession>A0AAE9ZDY6</accession>
<dbReference type="Gene3D" id="3.30.300.30">
    <property type="match status" value="1"/>
</dbReference>
<dbReference type="KEGG" id="tvd:SG34_032870"/>
<keyword evidence="4 8" id="KW-0472">Membrane</keyword>
<gene>
    <name evidence="10" type="primary">sctJ</name>
    <name evidence="10" type="ORF">SG34_032870</name>
</gene>
<evidence type="ECO:0000256" key="4">
    <source>
        <dbReference type="ARBA" id="ARBA00023136"/>
    </source>
</evidence>
<dbReference type="GO" id="GO:0009279">
    <property type="term" value="C:cell outer membrane"/>
    <property type="evidence" value="ECO:0007669"/>
    <property type="project" value="UniProtKB-SubCell"/>
</dbReference>
<keyword evidence="5 8" id="KW-0564">Palmitate</keyword>